<organism evidence="2 3">
    <name type="scientific">Acorus gramineus</name>
    <name type="common">Dwarf sweet flag</name>
    <dbReference type="NCBI Taxonomy" id="55184"/>
    <lineage>
        <taxon>Eukaryota</taxon>
        <taxon>Viridiplantae</taxon>
        <taxon>Streptophyta</taxon>
        <taxon>Embryophyta</taxon>
        <taxon>Tracheophyta</taxon>
        <taxon>Spermatophyta</taxon>
        <taxon>Magnoliopsida</taxon>
        <taxon>Liliopsida</taxon>
        <taxon>Acoraceae</taxon>
        <taxon>Acorus</taxon>
    </lineage>
</organism>
<evidence type="ECO:0000313" key="3">
    <source>
        <dbReference type="Proteomes" id="UP001179952"/>
    </source>
</evidence>
<protein>
    <submittedName>
        <fullName evidence="2">Uncharacterized protein</fullName>
    </submittedName>
</protein>
<feature type="region of interest" description="Disordered" evidence="1">
    <location>
        <begin position="50"/>
        <end position="112"/>
    </location>
</feature>
<dbReference type="EMBL" id="JAUJYN010000008">
    <property type="protein sequence ID" value="KAK1265523.1"/>
    <property type="molecule type" value="Genomic_DNA"/>
</dbReference>
<evidence type="ECO:0000313" key="2">
    <source>
        <dbReference type="EMBL" id="KAK1265523.1"/>
    </source>
</evidence>
<name>A0AAV9AMP5_ACOGR</name>
<evidence type="ECO:0000256" key="1">
    <source>
        <dbReference type="SAM" id="MobiDB-lite"/>
    </source>
</evidence>
<sequence>MFRKTNHSSQTGKTDRARALQSLTKMLVHESSLTKERFDYVQEEMMRLLTQVREMQTSDKSPSDGDSDSSSGDITENVSGDSQLGSIGHITQMGGEEQSRKRRRVKRKESAM</sequence>
<gene>
    <name evidence="2" type="ORF">QJS04_geneDACA024241</name>
</gene>
<reference evidence="2" key="2">
    <citation type="submission" date="2023-06" db="EMBL/GenBank/DDBJ databases">
        <authorList>
            <person name="Ma L."/>
            <person name="Liu K.-W."/>
            <person name="Li Z."/>
            <person name="Hsiao Y.-Y."/>
            <person name="Qi Y."/>
            <person name="Fu T."/>
            <person name="Tang G."/>
            <person name="Zhang D."/>
            <person name="Sun W.-H."/>
            <person name="Liu D.-K."/>
            <person name="Li Y."/>
            <person name="Chen G.-Z."/>
            <person name="Liu X.-D."/>
            <person name="Liao X.-Y."/>
            <person name="Jiang Y.-T."/>
            <person name="Yu X."/>
            <person name="Hao Y."/>
            <person name="Huang J."/>
            <person name="Zhao X.-W."/>
            <person name="Ke S."/>
            <person name="Chen Y.-Y."/>
            <person name="Wu W.-L."/>
            <person name="Hsu J.-L."/>
            <person name="Lin Y.-F."/>
            <person name="Huang M.-D."/>
            <person name="Li C.-Y."/>
            <person name="Huang L."/>
            <person name="Wang Z.-W."/>
            <person name="Zhao X."/>
            <person name="Zhong W.-Y."/>
            <person name="Peng D.-H."/>
            <person name="Ahmad S."/>
            <person name="Lan S."/>
            <person name="Zhang J.-S."/>
            <person name="Tsai W.-C."/>
            <person name="Van De Peer Y."/>
            <person name="Liu Z.-J."/>
        </authorList>
    </citation>
    <scope>NUCLEOTIDE SEQUENCE</scope>
    <source>
        <strain evidence="2">SCP</strain>
        <tissue evidence="2">Leaves</tissue>
    </source>
</reference>
<feature type="compositionally biased region" description="Basic residues" evidence="1">
    <location>
        <begin position="100"/>
        <end position="112"/>
    </location>
</feature>
<comment type="caution">
    <text evidence="2">The sequence shown here is derived from an EMBL/GenBank/DDBJ whole genome shotgun (WGS) entry which is preliminary data.</text>
</comment>
<reference evidence="2" key="1">
    <citation type="journal article" date="2023" name="Nat. Commun.">
        <title>Diploid and tetraploid genomes of Acorus and the evolution of monocots.</title>
        <authorList>
            <person name="Ma L."/>
            <person name="Liu K.W."/>
            <person name="Li Z."/>
            <person name="Hsiao Y.Y."/>
            <person name="Qi Y."/>
            <person name="Fu T."/>
            <person name="Tang G.D."/>
            <person name="Zhang D."/>
            <person name="Sun W.H."/>
            <person name="Liu D.K."/>
            <person name="Li Y."/>
            <person name="Chen G.Z."/>
            <person name="Liu X.D."/>
            <person name="Liao X.Y."/>
            <person name="Jiang Y.T."/>
            <person name="Yu X."/>
            <person name="Hao Y."/>
            <person name="Huang J."/>
            <person name="Zhao X.W."/>
            <person name="Ke S."/>
            <person name="Chen Y.Y."/>
            <person name="Wu W.L."/>
            <person name="Hsu J.L."/>
            <person name="Lin Y.F."/>
            <person name="Huang M.D."/>
            <person name="Li C.Y."/>
            <person name="Huang L."/>
            <person name="Wang Z.W."/>
            <person name="Zhao X."/>
            <person name="Zhong W.Y."/>
            <person name="Peng D.H."/>
            <person name="Ahmad S."/>
            <person name="Lan S."/>
            <person name="Zhang J.S."/>
            <person name="Tsai W.C."/>
            <person name="Van de Peer Y."/>
            <person name="Liu Z.J."/>
        </authorList>
    </citation>
    <scope>NUCLEOTIDE SEQUENCE</scope>
    <source>
        <strain evidence="2">SCP</strain>
    </source>
</reference>
<dbReference type="Proteomes" id="UP001179952">
    <property type="component" value="Unassembled WGS sequence"/>
</dbReference>
<dbReference type="AlphaFoldDB" id="A0AAV9AMP5"/>
<keyword evidence="3" id="KW-1185">Reference proteome</keyword>
<accession>A0AAV9AMP5</accession>
<proteinExistence type="predicted"/>
<feature type="compositionally biased region" description="Polar residues" evidence="1">
    <location>
        <begin position="74"/>
        <end position="85"/>
    </location>
</feature>